<proteinExistence type="predicted"/>
<reference evidence="2 3" key="1">
    <citation type="submission" date="2018-01" db="EMBL/GenBank/DDBJ databases">
        <title>Whole genome analyses suggest that Burkholderia sensu lato contains two further novel genera in the rhizoxinica-symbiotica group Mycetohabitans gen. nov., and Trinickia gen. nov.: implications for the evolution of diazotrophy and nodulation in the Burkholderiaceae.</title>
        <authorList>
            <person name="Estrada-de los Santos P."/>
            <person name="Palmer M."/>
            <person name="Chavez-Ramirez B."/>
            <person name="Beukes C."/>
            <person name="Steenkamp E.T."/>
            <person name="Hirsch A.M."/>
            <person name="Manyaka P."/>
            <person name="Maluk M."/>
            <person name="Lafos M."/>
            <person name="Crook M."/>
            <person name="Gross E."/>
            <person name="Simon M.F."/>
            <person name="Bueno dos Reis Junior F."/>
            <person name="Poole P.S."/>
            <person name="Venter S.N."/>
            <person name="James E.K."/>
        </authorList>
    </citation>
    <scope>NUCLEOTIDE SEQUENCE [LARGE SCALE GENOMIC DNA]</scope>
    <source>
        <strain evidence="2 3">GIMN1.004</strain>
    </source>
</reference>
<dbReference type="EMBL" id="PNYA01000034">
    <property type="protein sequence ID" value="PMS15175.1"/>
    <property type="molecule type" value="Genomic_DNA"/>
</dbReference>
<organism evidence="2 3">
    <name type="scientific">Trinickia dabaoshanensis</name>
    <dbReference type="NCBI Taxonomy" id="564714"/>
    <lineage>
        <taxon>Bacteria</taxon>
        <taxon>Pseudomonadati</taxon>
        <taxon>Pseudomonadota</taxon>
        <taxon>Betaproteobacteria</taxon>
        <taxon>Burkholderiales</taxon>
        <taxon>Burkholderiaceae</taxon>
        <taxon>Trinickia</taxon>
    </lineage>
</organism>
<evidence type="ECO:0000256" key="1">
    <source>
        <dbReference type="SAM" id="Phobius"/>
    </source>
</evidence>
<keyword evidence="3" id="KW-1185">Reference proteome</keyword>
<comment type="caution">
    <text evidence="2">The sequence shown here is derived from an EMBL/GenBank/DDBJ whole genome shotgun (WGS) entry which is preliminary data.</text>
</comment>
<dbReference type="AlphaFoldDB" id="A0A2N7VDE8"/>
<evidence type="ECO:0000313" key="3">
    <source>
        <dbReference type="Proteomes" id="UP000235616"/>
    </source>
</evidence>
<keyword evidence="1" id="KW-0472">Membrane</keyword>
<name>A0A2N7VDE8_9BURK</name>
<keyword evidence="1" id="KW-1133">Transmembrane helix</keyword>
<evidence type="ECO:0008006" key="4">
    <source>
        <dbReference type="Google" id="ProtNLM"/>
    </source>
</evidence>
<protein>
    <recommendedName>
        <fullName evidence="4">DUF3649 domain-containing protein</fullName>
    </recommendedName>
</protein>
<dbReference type="Proteomes" id="UP000235616">
    <property type="component" value="Unassembled WGS sequence"/>
</dbReference>
<accession>A0A2N7VDE8</accession>
<evidence type="ECO:0000313" key="2">
    <source>
        <dbReference type="EMBL" id="PMS15175.1"/>
    </source>
</evidence>
<keyword evidence="1" id="KW-0812">Transmembrane</keyword>
<feature type="transmembrane region" description="Helical" evidence="1">
    <location>
        <begin position="57"/>
        <end position="75"/>
    </location>
</feature>
<sequence length="82" mass="8454">MIVSVAALPFSIALCAAFAMLLPGGWRHSAIGAMVLSIPVWVGAASWWVGVASHRRLAAYLAGGNLVAFALLYAAQRIGSAS</sequence>
<gene>
    <name evidence="2" type="ORF">C0Z18_28050</name>
</gene>
<feature type="transmembrane region" description="Helical" evidence="1">
    <location>
        <begin position="29"/>
        <end position="50"/>
    </location>
</feature>